<dbReference type="AlphaFoldDB" id="A0A830U999"/>
<accession>A0A830U999</accession>
<evidence type="ECO:0000313" key="3">
    <source>
        <dbReference type="Proteomes" id="UP000679848"/>
    </source>
</evidence>
<evidence type="ECO:0000313" key="2">
    <source>
        <dbReference type="EMBL" id="BCK86116.1"/>
    </source>
</evidence>
<evidence type="ECO:0000256" key="1">
    <source>
        <dbReference type="SAM" id="Phobius"/>
    </source>
</evidence>
<feature type="transmembrane region" description="Helical" evidence="1">
    <location>
        <begin position="179"/>
        <end position="199"/>
    </location>
</feature>
<dbReference type="InterPro" id="IPR010699">
    <property type="entry name" value="DUF1275"/>
</dbReference>
<dbReference type="Proteomes" id="UP000679848">
    <property type="component" value="Plasmid pMM59_01"/>
</dbReference>
<dbReference type="Pfam" id="PF06912">
    <property type="entry name" value="DUF1275"/>
    <property type="match status" value="1"/>
</dbReference>
<keyword evidence="1" id="KW-1133">Transmembrane helix</keyword>
<dbReference type="PANTHER" id="PTHR37314">
    <property type="entry name" value="SLR0142 PROTEIN"/>
    <property type="match status" value="1"/>
</dbReference>
<dbReference type="KEGG" id="pfaa:MM59RIKEN_34350"/>
<feature type="transmembrane region" description="Helical" evidence="1">
    <location>
        <begin position="205"/>
        <end position="223"/>
    </location>
</feature>
<keyword evidence="1" id="KW-0812">Transmembrane</keyword>
<sequence>MEESARPYVLVCERIWLYRTLTAVAGFFGAFTYLLRGNVFCNAQTGNVVLMGMALGSGQWWHALYYLIPISAYIGGAFLSEILPTPVKRHLPMRWETMLIAIEIAAVLFLGLLPESAPVQISQVTINFIASMQYNTFRQSEGVSMATTFATNHIRQIGVGLAHELRRLRTGNTAHRKKLLTHFEILLFFFAGTVVGTVACNTISGSAILLTLLPLGIIFARLLHADLTTEKALLEKKPAGH</sequence>
<reference evidence="2" key="1">
    <citation type="submission" date="2020-09" db="EMBL/GenBank/DDBJ databases">
        <title>New species isolated from human feces.</title>
        <authorList>
            <person name="Kitahara M."/>
            <person name="Shigeno Y."/>
            <person name="Shime M."/>
            <person name="Matsumoto Y."/>
            <person name="Nakamura S."/>
            <person name="Motooka D."/>
            <person name="Fukuoka S."/>
            <person name="Nishikawa H."/>
            <person name="Benno Y."/>
        </authorList>
    </citation>
    <scope>NUCLEOTIDE SEQUENCE</scope>
    <source>
        <strain evidence="2">MM59</strain>
        <plasmid evidence="2">pMM59_01</plasmid>
    </source>
</reference>
<dbReference type="EMBL" id="AP023421">
    <property type="protein sequence ID" value="BCK86116.1"/>
    <property type="molecule type" value="Genomic_DNA"/>
</dbReference>
<gene>
    <name evidence="2" type="ORF">MM59RIKEN_34350</name>
</gene>
<keyword evidence="3" id="KW-1185">Reference proteome</keyword>
<feature type="transmembrane region" description="Helical" evidence="1">
    <location>
        <begin position="95"/>
        <end position="113"/>
    </location>
</feature>
<proteinExistence type="predicted"/>
<dbReference type="RefSeq" id="WP_228300607.1">
    <property type="nucleotide sequence ID" value="NZ_AP023421.1"/>
</dbReference>
<geneLocation type="plasmid" evidence="2 3">
    <name>pMM59_01</name>
</geneLocation>
<keyword evidence="1" id="KW-0472">Membrane</keyword>
<feature type="transmembrane region" description="Helical" evidence="1">
    <location>
        <begin position="16"/>
        <end position="35"/>
    </location>
</feature>
<keyword evidence="2" id="KW-0614">Plasmid</keyword>
<name>A0A830U999_9FIRM</name>
<feature type="transmembrane region" description="Helical" evidence="1">
    <location>
        <begin position="63"/>
        <end position="83"/>
    </location>
</feature>
<protein>
    <submittedName>
        <fullName evidence="2">DUF1275 family protein</fullName>
    </submittedName>
</protein>
<dbReference type="PANTHER" id="PTHR37314:SF4">
    <property type="entry name" value="UPF0700 TRANSMEMBRANE PROTEIN YOAK"/>
    <property type="match status" value="1"/>
</dbReference>
<organism evidence="2 3">
    <name type="scientific">Pusillibacter faecalis</name>
    <dbReference type="NCBI Taxonomy" id="2714358"/>
    <lineage>
        <taxon>Bacteria</taxon>
        <taxon>Bacillati</taxon>
        <taxon>Bacillota</taxon>
        <taxon>Clostridia</taxon>
        <taxon>Eubacteriales</taxon>
        <taxon>Oscillospiraceae</taxon>
        <taxon>Pusillibacter</taxon>
    </lineage>
</organism>